<dbReference type="SUPFAM" id="SSF47226">
    <property type="entry name" value="Histidine-containing phosphotransfer domain, HPT domain"/>
    <property type="match status" value="1"/>
</dbReference>
<evidence type="ECO:0000313" key="3">
    <source>
        <dbReference type="EMBL" id="NML28782.1"/>
    </source>
</evidence>
<feature type="domain" description="HPt" evidence="2">
    <location>
        <begin position="45"/>
        <end position="113"/>
    </location>
</feature>
<dbReference type="AlphaFoldDB" id="A0A848GCC4"/>
<reference evidence="3 4" key="1">
    <citation type="submission" date="2020-04" db="EMBL/GenBank/DDBJ databases">
        <title>Zoogloea sp. G-4-1-14 isolated from soil.</title>
        <authorList>
            <person name="Dahal R.H."/>
        </authorList>
    </citation>
    <scope>NUCLEOTIDE SEQUENCE [LARGE SCALE GENOMIC DNA]</scope>
    <source>
        <strain evidence="3 4">G-4-1-14</strain>
    </source>
</reference>
<dbReference type="InterPro" id="IPR036641">
    <property type="entry name" value="HPT_dom_sf"/>
</dbReference>
<dbReference type="InterPro" id="IPR008207">
    <property type="entry name" value="Sig_transdc_His_kin_Hpt_dom"/>
</dbReference>
<dbReference type="RefSeq" id="WP_169148302.1">
    <property type="nucleotide sequence ID" value="NZ_JABBGA010000035.1"/>
</dbReference>
<dbReference type="GO" id="GO:0000160">
    <property type="term" value="P:phosphorelay signal transduction system"/>
    <property type="evidence" value="ECO:0007669"/>
    <property type="project" value="UniProtKB-KW"/>
</dbReference>
<dbReference type="Gene3D" id="1.20.120.160">
    <property type="entry name" value="HPT domain"/>
    <property type="match status" value="1"/>
</dbReference>
<comment type="caution">
    <text evidence="3">The sequence shown here is derived from an EMBL/GenBank/DDBJ whole genome shotgun (WGS) entry which is preliminary data.</text>
</comment>
<evidence type="ECO:0000256" key="1">
    <source>
        <dbReference type="ARBA" id="ARBA00023012"/>
    </source>
</evidence>
<organism evidence="3 4">
    <name type="scientific">Zoogloea dura</name>
    <dbReference type="NCBI Taxonomy" id="2728840"/>
    <lineage>
        <taxon>Bacteria</taxon>
        <taxon>Pseudomonadati</taxon>
        <taxon>Pseudomonadota</taxon>
        <taxon>Betaproteobacteria</taxon>
        <taxon>Rhodocyclales</taxon>
        <taxon>Zoogloeaceae</taxon>
        <taxon>Zoogloea</taxon>
    </lineage>
</organism>
<gene>
    <name evidence="3" type="ORF">HHL15_23795</name>
</gene>
<keyword evidence="4" id="KW-1185">Reference proteome</keyword>
<keyword evidence="1" id="KW-0902">Two-component regulatory system</keyword>
<evidence type="ECO:0000259" key="2">
    <source>
        <dbReference type="Pfam" id="PF01627"/>
    </source>
</evidence>
<name>A0A848GCC4_9RHOO</name>
<dbReference type="EMBL" id="JABBGA010000035">
    <property type="protein sequence ID" value="NML28782.1"/>
    <property type="molecule type" value="Genomic_DNA"/>
</dbReference>
<accession>A0A848GCC4</accession>
<proteinExistence type="predicted"/>
<evidence type="ECO:0000313" key="4">
    <source>
        <dbReference type="Proteomes" id="UP000580043"/>
    </source>
</evidence>
<dbReference type="Pfam" id="PF01627">
    <property type="entry name" value="Hpt"/>
    <property type="match status" value="1"/>
</dbReference>
<dbReference type="Proteomes" id="UP000580043">
    <property type="component" value="Unassembled WGS sequence"/>
</dbReference>
<sequence>MTDNPLTTPLTGTLVDWQALEAQFKGKTRFVTGLAEKALKQYRSSAEQLHAMAAGSGDYPEISFLAHSIKGTAGTLKADLVHNQASETDLAARAARPECRNMAGDLAELLEALMVELEARIRNQPA</sequence>
<dbReference type="GO" id="GO:0004672">
    <property type="term" value="F:protein kinase activity"/>
    <property type="evidence" value="ECO:0007669"/>
    <property type="project" value="UniProtKB-ARBA"/>
</dbReference>
<protein>
    <submittedName>
        <fullName evidence="3">Hpt domain-containing protein</fullName>
    </submittedName>
</protein>